<keyword evidence="2" id="KW-0328">Glycosyltransferase</keyword>
<dbReference type="PANTHER" id="PTHR48050:SF13">
    <property type="entry name" value="STEROL 3-BETA-GLUCOSYLTRANSFERASE UGT80A2"/>
    <property type="match status" value="1"/>
</dbReference>
<evidence type="ECO:0000313" key="4">
    <source>
        <dbReference type="Proteomes" id="UP000696294"/>
    </source>
</evidence>
<dbReference type="InterPro" id="IPR050426">
    <property type="entry name" value="Glycosyltransferase_28"/>
</dbReference>
<dbReference type="PROSITE" id="PS00375">
    <property type="entry name" value="UDPGT"/>
    <property type="match status" value="1"/>
</dbReference>
<dbReference type="EMBL" id="JAATEP010000097">
    <property type="protein sequence ID" value="NJP98571.1"/>
    <property type="molecule type" value="Genomic_DNA"/>
</dbReference>
<dbReference type="Proteomes" id="UP000696294">
    <property type="component" value="Unassembled WGS sequence"/>
</dbReference>
<proteinExistence type="inferred from homology"/>
<dbReference type="Gene3D" id="3.40.50.2000">
    <property type="entry name" value="Glycogen Phosphorylase B"/>
    <property type="match status" value="2"/>
</dbReference>
<comment type="similarity">
    <text evidence="2">Belongs to the UDP-glycosyltransferase family.</text>
</comment>
<organism evidence="3 4">
    <name type="scientific">Nonomuraea composti</name>
    <dbReference type="NCBI Taxonomy" id="2720023"/>
    <lineage>
        <taxon>Bacteria</taxon>
        <taxon>Bacillati</taxon>
        <taxon>Actinomycetota</taxon>
        <taxon>Actinomycetes</taxon>
        <taxon>Streptosporangiales</taxon>
        <taxon>Streptosporangiaceae</taxon>
        <taxon>Nonomuraea</taxon>
    </lineage>
</organism>
<gene>
    <name evidence="3" type="ORF">HCN51_55705</name>
</gene>
<dbReference type="InterPro" id="IPR035595">
    <property type="entry name" value="UDP_glycos_trans_CS"/>
</dbReference>
<dbReference type="InterPro" id="IPR002213">
    <property type="entry name" value="UDP_glucos_trans"/>
</dbReference>
<evidence type="ECO:0000313" key="3">
    <source>
        <dbReference type="EMBL" id="NJP98571.1"/>
    </source>
</evidence>
<evidence type="ECO:0000256" key="2">
    <source>
        <dbReference type="RuleBase" id="RU003718"/>
    </source>
</evidence>
<keyword evidence="1 2" id="KW-0808">Transferase</keyword>
<evidence type="ECO:0000256" key="1">
    <source>
        <dbReference type="ARBA" id="ARBA00022679"/>
    </source>
</evidence>
<reference evidence="3 4" key="1">
    <citation type="submission" date="2020-03" db="EMBL/GenBank/DDBJ databases">
        <title>WGS of actinomycetes isolated from Thailand.</title>
        <authorList>
            <person name="Thawai C."/>
        </authorList>
    </citation>
    <scope>NUCLEOTIDE SEQUENCE [LARGE SCALE GENOMIC DNA]</scope>
    <source>
        <strain evidence="3 4">FMUSA5-5</strain>
    </source>
</reference>
<name>A0ABX1BTB7_9ACTN</name>
<dbReference type="Pfam" id="PF00201">
    <property type="entry name" value="UDPGT"/>
    <property type="match status" value="1"/>
</dbReference>
<dbReference type="PANTHER" id="PTHR48050">
    <property type="entry name" value="STEROL 3-BETA-GLUCOSYLTRANSFERASE"/>
    <property type="match status" value="1"/>
</dbReference>
<sequence>MRVLCTVTGSRSHIHALRPLARALADAGHGVLIATTAGLAQAAATAGPPHVLGAVGLENATGAGPRVVACLPDLQAFIRDSGRSPGPPGRAGEDPWPPFILDMLAGLADVAGPALLAVAEGWRPDVIVRDGMDLAGILVAERLGVPHLSMPSGTANVLPPASVLPALNRLRAAARLPTCDDPRSVAPRGRLDYVPEHYSFARHRIPALRYRQPLDRDPAAVLPAWVTGAAAGRPLVYAAIGSTAREVAGATRPSWTREIAAAHESSSGFPHPERALRALIEGLSLLPCTAVVATGGVPLGDIRAAPHVHLAAWVPQPLLLECADLFVTHGGYNSVREAMRTATPMVVLPLFGDQPHNARRVAELRLGRQAGGQSGEAVAAACRAVLSDRSVQVVARAARLAMLTLPGVEQAVADLERLVREG</sequence>
<comment type="caution">
    <text evidence="3">The sequence shown here is derived from an EMBL/GenBank/DDBJ whole genome shotgun (WGS) entry which is preliminary data.</text>
</comment>
<accession>A0ABX1BTB7</accession>
<dbReference type="CDD" id="cd03784">
    <property type="entry name" value="GT1_Gtf-like"/>
    <property type="match status" value="1"/>
</dbReference>
<keyword evidence="4" id="KW-1185">Reference proteome</keyword>
<dbReference type="SUPFAM" id="SSF53756">
    <property type="entry name" value="UDP-Glycosyltransferase/glycogen phosphorylase"/>
    <property type="match status" value="1"/>
</dbReference>
<protein>
    <submittedName>
        <fullName evidence="3">Glycosyltransferase family 1 protein</fullName>
    </submittedName>
</protein>